<sequence length="290" mass="31817">MQIQSSFNDEAGKLYLVPTPIGNLKDMTLRAKETLENVDLIAAEDTRTTGKLLGLLGIETSGKLVSFHEFNAKEKAPELVTQILAGHSLAQVSDAGMPVISDPGYELVQSAIAANIAVVSLPGPAAFTTALIASGLTAQPFTYYGFLPRKKKQQTDFLTEISRQKETAIFYEAPHRIRATLANLGETVGLNRQVVVARELTKLHEEYLRGTVAELIEHFETVEPRGEMVVLMGGYVESEKPTATLAELAVVVDQLVEDGQSKKDAIGQVARHAHLSKKELYDYYHNQPRE</sequence>
<comment type="subcellular location">
    <subcellularLocation>
        <location evidence="6">Cytoplasm</location>
    </subcellularLocation>
</comment>
<comment type="similarity">
    <text evidence="6">Belongs to the methyltransferase superfamily. RsmI family.</text>
</comment>
<dbReference type="GO" id="GO:0070677">
    <property type="term" value="F:rRNA (cytosine-2'-O-)-methyltransferase activity"/>
    <property type="evidence" value="ECO:0007669"/>
    <property type="project" value="UniProtKB-UniRule"/>
</dbReference>
<organism evidence="8 9">
    <name type="scientific">Amylolactobacillus amylotrophicus DSM 20534</name>
    <dbReference type="NCBI Taxonomy" id="1423722"/>
    <lineage>
        <taxon>Bacteria</taxon>
        <taxon>Bacillati</taxon>
        <taxon>Bacillota</taxon>
        <taxon>Bacilli</taxon>
        <taxon>Lactobacillales</taxon>
        <taxon>Lactobacillaceae</taxon>
        <taxon>Amylolactobacillus</taxon>
    </lineage>
</organism>
<evidence type="ECO:0000256" key="1">
    <source>
        <dbReference type="ARBA" id="ARBA00022490"/>
    </source>
</evidence>
<dbReference type="PIRSF" id="PIRSF005917">
    <property type="entry name" value="MTase_YraL"/>
    <property type="match status" value="1"/>
</dbReference>
<dbReference type="GO" id="GO:0005737">
    <property type="term" value="C:cytoplasm"/>
    <property type="evidence" value="ECO:0007669"/>
    <property type="project" value="UniProtKB-SubCell"/>
</dbReference>
<reference evidence="8 9" key="1">
    <citation type="journal article" date="2015" name="Genome Announc.">
        <title>Expanding the biotechnology potential of lactobacilli through comparative genomics of 213 strains and associated genera.</title>
        <authorList>
            <person name="Sun Z."/>
            <person name="Harris H.M."/>
            <person name="McCann A."/>
            <person name="Guo C."/>
            <person name="Argimon S."/>
            <person name="Zhang W."/>
            <person name="Yang X."/>
            <person name="Jeffery I.B."/>
            <person name="Cooney J.C."/>
            <person name="Kagawa T.F."/>
            <person name="Liu W."/>
            <person name="Song Y."/>
            <person name="Salvetti E."/>
            <person name="Wrobel A."/>
            <person name="Rasinkangas P."/>
            <person name="Parkhill J."/>
            <person name="Rea M.C."/>
            <person name="O'Sullivan O."/>
            <person name="Ritari J."/>
            <person name="Douillard F.P."/>
            <person name="Paul Ross R."/>
            <person name="Yang R."/>
            <person name="Briner A.E."/>
            <person name="Felis G.E."/>
            <person name="de Vos W.M."/>
            <person name="Barrangou R."/>
            <person name="Klaenhammer T.R."/>
            <person name="Caufield P.W."/>
            <person name="Cui Y."/>
            <person name="Zhang H."/>
            <person name="O'Toole P.W."/>
        </authorList>
    </citation>
    <scope>NUCLEOTIDE SEQUENCE [LARGE SCALE GENOMIC DNA]</scope>
    <source>
        <strain evidence="8 9">DSM 20534</strain>
    </source>
</reference>
<dbReference type="InterPro" id="IPR000878">
    <property type="entry name" value="4pyrrol_Mease"/>
</dbReference>
<comment type="function">
    <text evidence="6">Catalyzes the 2'-O-methylation of the ribose of cytidine 1402 (C1402) in 16S rRNA.</text>
</comment>
<dbReference type="PATRIC" id="fig|1423722.3.peg.1336"/>
<dbReference type="InterPro" id="IPR008189">
    <property type="entry name" value="rRNA_ssu_MeTfrase_I"/>
</dbReference>
<dbReference type="Gene3D" id="3.40.1010.10">
    <property type="entry name" value="Cobalt-precorrin-4 Transmethylase, Domain 1"/>
    <property type="match status" value="1"/>
</dbReference>
<protein>
    <recommendedName>
        <fullName evidence="6">Ribosomal RNA small subunit methyltransferase I</fullName>
        <ecNumber evidence="6">2.1.1.198</ecNumber>
    </recommendedName>
    <alternativeName>
        <fullName evidence="6">16S rRNA 2'-O-ribose C1402 methyltransferase</fullName>
    </alternativeName>
    <alternativeName>
        <fullName evidence="6">rRNA (cytidine-2'-O-)-methyltransferase RsmI</fullName>
    </alternativeName>
</protein>
<dbReference type="InterPro" id="IPR035996">
    <property type="entry name" value="4pyrrol_Methylase_sf"/>
</dbReference>
<dbReference type="FunFam" id="3.30.950.10:FF:000002">
    <property type="entry name" value="Ribosomal RNA small subunit methyltransferase I"/>
    <property type="match status" value="1"/>
</dbReference>
<dbReference type="SUPFAM" id="SSF53790">
    <property type="entry name" value="Tetrapyrrole methylase"/>
    <property type="match status" value="1"/>
</dbReference>
<evidence type="ECO:0000256" key="5">
    <source>
        <dbReference type="ARBA" id="ARBA00022691"/>
    </source>
</evidence>
<name>A0A0R1GUY6_9LACO</name>
<dbReference type="PANTHER" id="PTHR46111">
    <property type="entry name" value="RIBOSOMAL RNA SMALL SUBUNIT METHYLTRANSFERASE I"/>
    <property type="match status" value="1"/>
</dbReference>
<keyword evidence="9" id="KW-1185">Reference proteome</keyword>
<comment type="catalytic activity">
    <reaction evidence="6">
        <text>cytidine(1402) in 16S rRNA + S-adenosyl-L-methionine = 2'-O-methylcytidine(1402) in 16S rRNA + S-adenosyl-L-homocysteine + H(+)</text>
        <dbReference type="Rhea" id="RHEA:42924"/>
        <dbReference type="Rhea" id="RHEA-COMP:10285"/>
        <dbReference type="Rhea" id="RHEA-COMP:10286"/>
        <dbReference type="ChEBI" id="CHEBI:15378"/>
        <dbReference type="ChEBI" id="CHEBI:57856"/>
        <dbReference type="ChEBI" id="CHEBI:59789"/>
        <dbReference type="ChEBI" id="CHEBI:74495"/>
        <dbReference type="ChEBI" id="CHEBI:82748"/>
        <dbReference type="EC" id="2.1.1.198"/>
    </reaction>
</comment>
<evidence type="ECO:0000259" key="7">
    <source>
        <dbReference type="Pfam" id="PF00590"/>
    </source>
</evidence>
<dbReference type="EC" id="2.1.1.198" evidence="6"/>
<dbReference type="CDD" id="cd11648">
    <property type="entry name" value="RsmI"/>
    <property type="match status" value="1"/>
</dbReference>
<evidence type="ECO:0000256" key="3">
    <source>
        <dbReference type="ARBA" id="ARBA00022603"/>
    </source>
</evidence>
<gene>
    <name evidence="6" type="primary">rsmI</name>
    <name evidence="8" type="ORF">FC62_GL001311</name>
</gene>
<keyword evidence="1 6" id="KW-0963">Cytoplasm</keyword>
<keyword evidence="4 6" id="KW-0808">Transferase</keyword>
<dbReference type="RefSeq" id="WP_054745514.1">
    <property type="nucleotide sequence ID" value="NZ_AZCV01000005.1"/>
</dbReference>
<dbReference type="HAMAP" id="MF_01877">
    <property type="entry name" value="16SrRNA_methyltr_I"/>
    <property type="match status" value="1"/>
</dbReference>
<dbReference type="AlphaFoldDB" id="A0A0R1GUY6"/>
<proteinExistence type="inferred from homology"/>
<accession>A0A0R1GUY6</accession>
<evidence type="ECO:0000256" key="4">
    <source>
        <dbReference type="ARBA" id="ARBA00022679"/>
    </source>
</evidence>
<dbReference type="PROSITE" id="PS01296">
    <property type="entry name" value="RSMI"/>
    <property type="match status" value="1"/>
</dbReference>
<evidence type="ECO:0000313" key="8">
    <source>
        <dbReference type="EMBL" id="KRK37433.1"/>
    </source>
</evidence>
<dbReference type="Pfam" id="PF00590">
    <property type="entry name" value="TP_methylase"/>
    <property type="match status" value="1"/>
</dbReference>
<dbReference type="Proteomes" id="UP000050909">
    <property type="component" value="Unassembled WGS sequence"/>
</dbReference>
<dbReference type="InterPro" id="IPR018063">
    <property type="entry name" value="SAM_MeTrfase_RsmI_CS"/>
</dbReference>
<dbReference type="FunFam" id="3.40.1010.10:FF:000007">
    <property type="entry name" value="Ribosomal RNA small subunit methyltransferase I"/>
    <property type="match status" value="1"/>
</dbReference>
<dbReference type="PANTHER" id="PTHR46111:SF1">
    <property type="entry name" value="RIBOSOMAL RNA SMALL SUBUNIT METHYLTRANSFERASE I"/>
    <property type="match status" value="1"/>
</dbReference>
<keyword evidence="5 6" id="KW-0949">S-adenosyl-L-methionine</keyword>
<keyword evidence="2 6" id="KW-0698">rRNA processing</keyword>
<comment type="caution">
    <text evidence="8">The sequence shown here is derived from an EMBL/GenBank/DDBJ whole genome shotgun (WGS) entry which is preliminary data.</text>
</comment>
<evidence type="ECO:0000256" key="2">
    <source>
        <dbReference type="ARBA" id="ARBA00022552"/>
    </source>
</evidence>
<dbReference type="InterPro" id="IPR014777">
    <property type="entry name" value="4pyrrole_Mease_sub1"/>
</dbReference>
<evidence type="ECO:0000256" key="6">
    <source>
        <dbReference type="HAMAP-Rule" id="MF_01877"/>
    </source>
</evidence>
<dbReference type="InterPro" id="IPR014776">
    <property type="entry name" value="4pyrrole_Mease_sub2"/>
</dbReference>
<keyword evidence="3 6" id="KW-0489">Methyltransferase</keyword>
<dbReference type="Gene3D" id="3.30.950.10">
    <property type="entry name" value="Methyltransferase, Cobalt-precorrin-4 Transmethylase, Domain 2"/>
    <property type="match status" value="1"/>
</dbReference>
<evidence type="ECO:0000313" key="9">
    <source>
        <dbReference type="Proteomes" id="UP000050909"/>
    </source>
</evidence>
<dbReference type="EMBL" id="AZCV01000005">
    <property type="protein sequence ID" value="KRK37433.1"/>
    <property type="molecule type" value="Genomic_DNA"/>
</dbReference>
<dbReference type="NCBIfam" id="TIGR00096">
    <property type="entry name" value="16S rRNA (cytidine(1402)-2'-O)-methyltransferase"/>
    <property type="match status" value="1"/>
</dbReference>
<feature type="domain" description="Tetrapyrrole methylase" evidence="7">
    <location>
        <begin position="13"/>
        <end position="215"/>
    </location>
</feature>